<gene>
    <name evidence="2" type="ORF">LuPra_04412</name>
</gene>
<keyword evidence="1" id="KW-0732">Signal</keyword>
<evidence type="ECO:0000313" key="2">
    <source>
        <dbReference type="EMBL" id="AMY11165.1"/>
    </source>
</evidence>
<feature type="signal peptide" evidence="1">
    <location>
        <begin position="1"/>
        <end position="22"/>
    </location>
</feature>
<evidence type="ECO:0008006" key="4">
    <source>
        <dbReference type="Google" id="ProtNLM"/>
    </source>
</evidence>
<protein>
    <recommendedName>
        <fullName evidence="4">Lipoprotein</fullName>
    </recommendedName>
</protein>
<proteinExistence type="predicted"/>
<dbReference type="Pfam" id="PF04390">
    <property type="entry name" value="LptE"/>
    <property type="match status" value="1"/>
</dbReference>
<reference evidence="3" key="2">
    <citation type="submission" date="2016-04" db="EMBL/GenBank/DDBJ databases">
        <title>First Complete Genome Sequence of a Subdivision 6 Acidobacterium.</title>
        <authorList>
            <person name="Huang S."/>
            <person name="Vieira S."/>
            <person name="Bunk B."/>
            <person name="Riedel T."/>
            <person name="Sproeer C."/>
            <person name="Overmann J."/>
        </authorList>
    </citation>
    <scope>NUCLEOTIDE SEQUENCE [LARGE SCALE GENOMIC DNA]</scope>
    <source>
        <strain evidence="3">DSM 100886 HEG_-6_39</strain>
    </source>
</reference>
<evidence type="ECO:0000256" key="1">
    <source>
        <dbReference type="SAM" id="SignalP"/>
    </source>
</evidence>
<dbReference type="InterPro" id="IPR007485">
    <property type="entry name" value="LPS_assembly_LptE"/>
</dbReference>
<dbReference type="Proteomes" id="UP000076079">
    <property type="component" value="Chromosome"/>
</dbReference>
<name>A0A143PRD2_LUTPR</name>
<keyword evidence="3" id="KW-1185">Reference proteome</keyword>
<dbReference type="KEGG" id="abac:LuPra_04412"/>
<sequence precursor="true">MRSRSRRAFVAALLPSAAALQAACGYNLSGRGNFLPSYIRVIGIPLFANNTSVYDIEQLFTTRVRSEFLGRGRYQVIPLTDGADAILGGTVAGLSLEPSGFNENNQATRYLVRVQLKLEFRDVKANKLIWENPSLEILDEYDLTTGTGALDASAFLGQNRAAADRIADTVARRTVSSILEAF</sequence>
<accession>A0A143PRD2</accession>
<feature type="chain" id="PRO_5007511852" description="Lipoprotein" evidence="1">
    <location>
        <begin position="23"/>
        <end position="182"/>
    </location>
</feature>
<dbReference type="OrthoDB" id="5511003at2"/>
<organism evidence="2 3">
    <name type="scientific">Luteitalea pratensis</name>
    <dbReference type="NCBI Taxonomy" id="1855912"/>
    <lineage>
        <taxon>Bacteria</taxon>
        <taxon>Pseudomonadati</taxon>
        <taxon>Acidobacteriota</taxon>
        <taxon>Vicinamibacteria</taxon>
        <taxon>Vicinamibacterales</taxon>
        <taxon>Vicinamibacteraceae</taxon>
        <taxon>Luteitalea</taxon>
    </lineage>
</organism>
<reference evidence="2 3" key="1">
    <citation type="journal article" date="2016" name="Genome Announc.">
        <title>First Complete Genome Sequence of a Subdivision 6 Acidobacterium Strain.</title>
        <authorList>
            <person name="Huang S."/>
            <person name="Vieira S."/>
            <person name="Bunk B."/>
            <person name="Riedel T."/>
            <person name="Sproer C."/>
            <person name="Overmann J."/>
        </authorList>
    </citation>
    <scope>NUCLEOTIDE SEQUENCE [LARGE SCALE GENOMIC DNA]</scope>
    <source>
        <strain evidence="3">DSM 100886 HEG_-6_39</strain>
    </source>
</reference>
<evidence type="ECO:0000313" key="3">
    <source>
        <dbReference type="Proteomes" id="UP000076079"/>
    </source>
</evidence>
<dbReference type="EMBL" id="CP015136">
    <property type="protein sequence ID" value="AMY11165.1"/>
    <property type="molecule type" value="Genomic_DNA"/>
</dbReference>
<dbReference type="STRING" id="1855912.LuPra_04412"/>
<dbReference type="RefSeq" id="WP_110172738.1">
    <property type="nucleotide sequence ID" value="NZ_CP015136.1"/>
</dbReference>
<dbReference type="GO" id="GO:0043165">
    <property type="term" value="P:Gram-negative-bacterium-type cell outer membrane assembly"/>
    <property type="evidence" value="ECO:0007669"/>
    <property type="project" value="InterPro"/>
</dbReference>
<dbReference type="AlphaFoldDB" id="A0A143PRD2"/>
<dbReference type="GO" id="GO:0019867">
    <property type="term" value="C:outer membrane"/>
    <property type="evidence" value="ECO:0007669"/>
    <property type="project" value="InterPro"/>
</dbReference>